<reference evidence="9 10" key="1">
    <citation type="journal article" date="2017" name="Int. J. Syst. Evol. Microbiol.">
        <title>Arachidicoccus ginsenosidivorans sp. nov., with ginsenoside-converting activity isolated from ginseng cultivating soil.</title>
        <authorList>
            <person name="Siddiqi M.Z."/>
            <person name="Aslam Z."/>
            <person name="Im W.T."/>
        </authorList>
    </citation>
    <scope>NUCLEOTIDE SEQUENCE [LARGE SCALE GENOMIC DNA]</scope>
    <source>
        <strain evidence="9 10">Gsoil 809</strain>
    </source>
</reference>
<dbReference type="Proteomes" id="UP000321291">
    <property type="component" value="Chromosome"/>
</dbReference>
<keyword evidence="6 7" id="KW-0998">Cell outer membrane</keyword>
<dbReference type="EMBL" id="CP042434">
    <property type="protein sequence ID" value="QEC73576.1"/>
    <property type="molecule type" value="Genomic_DNA"/>
</dbReference>
<dbReference type="Gene3D" id="2.60.40.1120">
    <property type="entry name" value="Carboxypeptidase-like, regulatory domain"/>
    <property type="match status" value="1"/>
</dbReference>
<feature type="domain" description="TonB-dependent receptor plug" evidence="8">
    <location>
        <begin position="281"/>
        <end position="386"/>
    </location>
</feature>
<comment type="subcellular location">
    <subcellularLocation>
        <location evidence="1 7">Cell outer membrane</location>
        <topology evidence="1 7">Multi-pass membrane protein</topology>
    </subcellularLocation>
</comment>
<keyword evidence="4 7" id="KW-0812">Transmembrane</keyword>
<dbReference type="InterPro" id="IPR023997">
    <property type="entry name" value="TonB-dep_OMP_SusC/RagA_CS"/>
</dbReference>
<dbReference type="AlphaFoldDB" id="A0A5B8VS84"/>
<evidence type="ECO:0000256" key="1">
    <source>
        <dbReference type="ARBA" id="ARBA00004571"/>
    </source>
</evidence>
<gene>
    <name evidence="9" type="ORF">FSB73_19820</name>
</gene>
<organism evidence="9 10">
    <name type="scientific">Arachidicoccus ginsenosidivorans</name>
    <dbReference type="NCBI Taxonomy" id="496057"/>
    <lineage>
        <taxon>Bacteria</taxon>
        <taxon>Pseudomonadati</taxon>
        <taxon>Bacteroidota</taxon>
        <taxon>Chitinophagia</taxon>
        <taxon>Chitinophagales</taxon>
        <taxon>Chitinophagaceae</taxon>
        <taxon>Arachidicoccus</taxon>
    </lineage>
</organism>
<dbReference type="InterPro" id="IPR037066">
    <property type="entry name" value="Plug_dom_sf"/>
</dbReference>
<dbReference type="InterPro" id="IPR023996">
    <property type="entry name" value="TonB-dep_OMP_SusC/RagA"/>
</dbReference>
<evidence type="ECO:0000256" key="3">
    <source>
        <dbReference type="ARBA" id="ARBA00022452"/>
    </source>
</evidence>
<evidence type="ECO:0000313" key="9">
    <source>
        <dbReference type="EMBL" id="QEC73576.1"/>
    </source>
</evidence>
<dbReference type="InterPro" id="IPR036942">
    <property type="entry name" value="Beta-barrel_TonB_sf"/>
</dbReference>
<dbReference type="NCBIfam" id="TIGR04056">
    <property type="entry name" value="OMP_RagA_SusC"/>
    <property type="match status" value="1"/>
</dbReference>
<evidence type="ECO:0000256" key="7">
    <source>
        <dbReference type="PROSITE-ProRule" id="PRU01360"/>
    </source>
</evidence>
<dbReference type="Gene3D" id="2.40.170.20">
    <property type="entry name" value="TonB-dependent receptor, beta-barrel domain"/>
    <property type="match status" value="1"/>
</dbReference>
<evidence type="ECO:0000256" key="4">
    <source>
        <dbReference type="ARBA" id="ARBA00022692"/>
    </source>
</evidence>
<dbReference type="KEGG" id="agi:FSB73_19820"/>
<dbReference type="SUPFAM" id="SSF49464">
    <property type="entry name" value="Carboxypeptidase regulatory domain-like"/>
    <property type="match status" value="1"/>
</dbReference>
<dbReference type="FunFam" id="2.170.130.10:FF:000003">
    <property type="entry name" value="SusC/RagA family TonB-linked outer membrane protein"/>
    <property type="match status" value="1"/>
</dbReference>
<protein>
    <submittedName>
        <fullName evidence="9">TonB-dependent receptor</fullName>
    </submittedName>
</protein>
<dbReference type="SUPFAM" id="SSF56935">
    <property type="entry name" value="Porins"/>
    <property type="match status" value="1"/>
</dbReference>
<accession>A0A5B8VS84</accession>
<keyword evidence="2 7" id="KW-0813">Transport</keyword>
<proteinExistence type="inferred from homology"/>
<dbReference type="Pfam" id="PF13715">
    <property type="entry name" value="CarbopepD_reg_2"/>
    <property type="match status" value="1"/>
</dbReference>
<keyword evidence="3 7" id="KW-1134">Transmembrane beta strand</keyword>
<evidence type="ECO:0000256" key="2">
    <source>
        <dbReference type="ARBA" id="ARBA00022448"/>
    </source>
</evidence>
<dbReference type="Gene3D" id="2.170.130.10">
    <property type="entry name" value="TonB-dependent receptor, plug domain"/>
    <property type="match status" value="1"/>
</dbReference>
<name>A0A5B8VS84_9BACT</name>
<keyword evidence="10" id="KW-1185">Reference proteome</keyword>
<evidence type="ECO:0000313" key="10">
    <source>
        <dbReference type="Proteomes" id="UP000321291"/>
    </source>
</evidence>
<dbReference type="NCBIfam" id="TIGR04057">
    <property type="entry name" value="SusC_RagA_signa"/>
    <property type="match status" value="1"/>
</dbReference>
<comment type="similarity">
    <text evidence="7">Belongs to the TonB-dependent receptor family.</text>
</comment>
<dbReference type="InterPro" id="IPR008969">
    <property type="entry name" value="CarboxyPept-like_regulatory"/>
</dbReference>
<dbReference type="GO" id="GO:0009279">
    <property type="term" value="C:cell outer membrane"/>
    <property type="evidence" value="ECO:0007669"/>
    <property type="project" value="UniProtKB-SubCell"/>
</dbReference>
<dbReference type="InterPro" id="IPR012910">
    <property type="entry name" value="Plug_dom"/>
</dbReference>
<evidence type="ECO:0000259" key="8">
    <source>
        <dbReference type="Pfam" id="PF07715"/>
    </source>
</evidence>
<dbReference type="PROSITE" id="PS52016">
    <property type="entry name" value="TONB_DEPENDENT_REC_3"/>
    <property type="match status" value="1"/>
</dbReference>
<evidence type="ECO:0000256" key="6">
    <source>
        <dbReference type="ARBA" id="ARBA00023237"/>
    </source>
</evidence>
<keyword evidence="5 7" id="KW-0472">Membrane</keyword>
<dbReference type="InterPro" id="IPR039426">
    <property type="entry name" value="TonB-dep_rcpt-like"/>
</dbReference>
<keyword evidence="9" id="KW-0675">Receptor</keyword>
<dbReference type="Pfam" id="PF07715">
    <property type="entry name" value="Plug"/>
    <property type="match status" value="1"/>
</dbReference>
<sequence length="1163" mass="130282">MIINKIDSYERKLIHCLTSNHYKSMQIQRKICLSTADKARAHCFNRNRRDIAVKKTVPSSSMIHPTKIVLVMKLTFILTIFCMLSATAKVTSQVVTYNAQRTTLANVFKEVEAQTGFVIFCDYRYVQNSKAIAVHAKKEPLKQFLQKILGPEKLTFSIEDKTIVISKNKVPSYEKLPPNLQAAVAAKPVISIQGTVTDPNGEPLSGASVSVRGSAKAVITNLTGHFELSVDDADATLIVSMVGYNNKEVSLKGQKEVHITLTPKVNNLDSIIIVGYGTQRKVDLTGAVATISGKELSNKPVPNAVAALQGALPGVTITRSSGQPGKESYGIRIRGFSSVNGSSPLVLIDGIEGDMTLLNPDDIENVSILKDAAAAAIYGARAAAGVILITTKKGVVGATRVNFNAYYGVDITARQPQRLNSWDEQTLIDEARFNATGAKEFSDEQLQWLKNPNFDYRPNISGQDRWDYYDNTNWLQEGMNKYNPSQNYSLSVGSGTKKLNYLLSGGYYSRRGILKYGPDDNHRYNIRLNVNSEMNKYMDLSLKASYAGSFINQNSYGETSIVERLYRIRTRQSLYVPAEDQTGQIYNGDLQVNPVDIEKNAGLETQNYEVFNGQAALKIHDLIKGLSLNIIASRSQGFYNQESRKRSLYWYGRSTNTIRFTANVPNSLSKTKNKSYDNNMQAYLNYDLNLNEDHHFKIMGGWQFEEYRQDEMSASATSMITNDFFSFNYADLLTKTNGDDIQTWAMGSYFGRFNYDYKDKYLFEANLRYDGSSRLSPESRWSAFPSFSAGWNLAKEDFIKNALPFVSTLKLRASWGRLGNGSVLGLYDYIPLLSVGTDLDFNDQKTQYLYQNELASSTKTWEIVQTSNIGLDLGLLSNRLNITADYYIKKNKNMLAQLPLPAIIGIDVPAINVGELKTWGWEFNAQWKDNFRNGSYQIGFNISNDQNKLIKYSGQNSIGTGGTIDLLQGYALNTIWGYKTDGYYQNADDYANYGVQSFNNANVGPGDVKYLDLDGNKKIDAGGGTPEDPGDLVYLGTANGHYLYGLNLGVNWKGFDFSAFFQGVGQRKFLIDASTMNPLNATSNMPWSIMMDRWTPDNRNAYFPREYQGSNFNFEPSDKWLQNGAYIRLKNVQLGYSVPLKNQSFNGLEYTYPDRIYGNIPRC</sequence>
<evidence type="ECO:0000256" key="5">
    <source>
        <dbReference type="ARBA" id="ARBA00023136"/>
    </source>
</evidence>